<feature type="transmembrane region" description="Helical" evidence="1">
    <location>
        <begin position="67"/>
        <end position="87"/>
    </location>
</feature>
<gene>
    <name evidence="2" type="ORF">DWB85_15725</name>
</gene>
<keyword evidence="1" id="KW-0472">Membrane</keyword>
<evidence type="ECO:0000313" key="2">
    <source>
        <dbReference type="EMBL" id="RLQ20843.1"/>
    </source>
</evidence>
<dbReference type="Proteomes" id="UP000265509">
    <property type="component" value="Unassembled WGS sequence"/>
</dbReference>
<protein>
    <submittedName>
        <fullName evidence="2">Uncharacterized protein</fullName>
    </submittedName>
</protein>
<keyword evidence="1" id="KW-1133">Transmembrane helix</keyword>
<dbReference type="EMBL" id="QRAN01000019">
    <property type="protein sequence ID" value="RLQ20843.1"/>
    <property type="molecule type" value="Genomic_DNA"/>
</dbReference>
<evidence type="ECO:0000313" key="3">
    <source>
        <dbReference type="Proteomes" id="UP000265509"/>
    </source>
</evidence>
<keyword evidence="3" id="KW-1185">Reference proteome</keyword>
<comment type="caution">
    <text evidence="2">The sequence shown here is derived from an EMBL/GenBank/DDBJ whole genome shotgun (WGS) entry which is preliminary data.</text>
</comment>
<organism evidence="2 3">
    <name type="scientific">Seongchinamella sediminis</name>
    <dbReference type="NCBI Taxonomy" id="2283635"/>
    <lineage>
        <taxon>Bacteria</taxon>
        <taxon>Pseudomonadati</taxon>
        <taxon>Pseudomonadota</taxon>
        <taxon>Gammaproteobacteria</taxon>
        <taxon>Cellvibrionales</taxon>
        <taxon>Halieaceae</taxon>
        <taxon>Seongchinamella</taxon>
    </lineage>
</organism>
<sequence length="132" mass="14783">MTIYLLFWLLLMVLAVANGVMRQVVYGPGLPELYAHQLSTFLAAVIFAAAVWLLAKKRPPASPEQALQIGVVWLALTLSFEFVFGHYVAGHSWARLLADYDLLSGRLWPLLLVWITFLPLLAYRVVGQGNSR</sequence>
<proteinExistence type="predicted"/>
<feature type="transmembrane region" description="Helical" evidence="1">
    <location>
        <begin position="107"/>
        <end position="126"/>
    </location>
</feature>
<dbReference type="OrthoDB" id="5194395at2"/>
<feature type="transmembrane region" description="Helical" evidence="1">
    <location>
        <begin position="38"/>
        <end position="55"/>
    </location>
</feature>
<reference evidence="2 3" key="1">
    <citation type="submission" date="2018-07" db="EMBL/GenBank/DDBJ databases">
        <title>Halioglobus sp. genome submission.</title>
        <authorList>
            <person name="Ye M.-Q."/>
            <person name="Du Z.-J."/>
        </authorList>
    </citation>
    <scope>NUCLEOTIDE SEQUENCE [LARGE SCALE GENOMIC DNA]</scope>
    <source>
        <strain evidence="2 3">U0301</strain>
    </source>
</reference>
<accession>A0A3L7DX68</accession>
<name>A0A3L7DX68_9GAMM</name>
<evidence type="ECO:0000256" key="1">
    <source>
        <dbReference type="SAM" id="Phobius"/>
    </source>
</evidence>
<keyword evidence="1" id="KW-0812">Transmembrane</keyword>
<dbReference type="AlphaFoldDB" id="A0A3L7DX68"/>